<organism evidence="2 3">
    <name type="scientific">Roseospira goensis</name>
    <dbReference type="NCBI Taxonomy" id="391922"/>
    <lineage>
        <taxon>Bacteria</taxon>
        <taxon>Pseudomonadati</taxon>
        <taxon>Pseudomonadota</taxon>
        <taxon>Alphaproteobacteria</taxon>
        <taxon>Rhodospirillales</taxon>
        <taxon>Rhodospirillaceae</taxon>
        <taxon>Roseospira</taxon>
    </lineage>
</organism>
<dbReference type="EMBL" id="JACIGI010000025">
    <property type="protein sequence ID" value="MBB4286976.1"/>
    <property type="molecule type" value="Genomic_DNA"/>
</dbReference>
<feature type="region of interest" description="Disordered" evidence="1">
    <location>
        <begin position="1"/>
        <end position="31"/>
    </location>
</feature>
<accession>A0A7W6S1G1</accession>
<protein>
    <submittedName>
        <fullName evidence="2">Uncharacterized protein</fullName>
    </submittedName>
</protein>
<dbReference type="AlphaFoldDB" id="A0A7W6S1G1"/>
<dbReference type="RefSeq" id="WP_184436294.1">
    <property type="nucleotide sequence ID" value="NZ_JACIGI010000025.1"/>
</dbReference>
<reference evidence="2 3" key="1">
    <citation type="submission" date="2020-08" db="EMBL/GenBank/DDBJ databases">
        <title>Genome sequencing of Purple Non-Sulfur Bacteria from various extreme environments.</title>
        <authorList>
            <person name="Mayer M."/>
        </authorList>
    </citation>
    <scope>NUCLEOTIDE SEQUENCE [LARGE SCALE GENOMIC DNA]</scope>
    <source>
        <strain evidence="2 3">JA135</strain>
    </source>
</reference>
<proteinExistence type="predicted"/>
<dbReference type="Proteomes" id="UP000555728">
    <property type="component" value="Unassembled WGS sequence"/>
</dbReference>
<evidence type="ECO:0000313" key="3">
    <source>
        <dbReference type="Proteomes" id="UP000555728"/>
    </source>
</evidence>
<gene>
    <name evidence="2" type="ORF">GGD88_002719</name>
</gene>
<keyword evidence="3" id="KW-1185">Reference proteome</keyword>
<evidence type="ECO:0000313" key="2">
    <source>
        <dbReference type="EMBL" id="MBB4286976.1"/>
    </source>
</evidence>
<sequence length="101" mass="10184">MDRGDGRAGGGAGAAEQGEESEADAERQGRGSTAQAAVGALFAALLYAVTDAYTAAIQAGDTEAVRRIARFRAALMALEAALLRDSARRGPPGGAASRALH</sequence>
<comment type="caution">
    <text evidence="2">The sequence shown here is derived from an EMBL/GenBank/DDBJ whole genome shotgun (WGS) entry which is preliminary data.</text>
</comment>
<evidence type="ECO:0000256" key="1">
    <source>
        <dbReference type="SAM" id="MobiDB-lite"/>
    </source>
</evidence>
<name>A0A7W6S1G1_9PROT</name>